<accession>A0A0A9G272</accession>
<dbReference type="AlphaFoldDB" id="A0A0A9G272"/>
<evidence type="ECO:0000313" key="2">
    <source>
        <dbReference type="EMBL" id="JAE19180.1"/>
    </source>
</evidence>
<dbReference type="EMBL" id="GBRH01178716">
    <property type="protein sequence ID" value="JAE19180.1"/>
    <property type="molecule type" value="Transcribed_RNA"/>
</dbReference>
<sequence>MQKRRGARRGPAARAAAPWPCA</sequence>
<reference evidence="2" key="1">
    <citation type="submission" date="2014-09" db="EMBL/GenBank/DDBJ databases">
        <authorList>
            <person name="Magalhaes I.L.F."/>
            <person name="Oliveira U."/>
            <person name="Santos F.R."/>
            <person name="Vidigal T.H.D.A."/>
            <person name="Brescovit A.D."/>
            <person name="Santos A.J."/>
        </authorList>
    </citation>
    <scope>NUCLEOTIDE SEQUENCE</scope>
    <source>
        <tissue evidence="2">Shoot tissue taken approximately 20 cm above the soil surface</tissue>
    </source>
</reference>
<proteinExistence type="predicted"/>
<organism evidence="2">
    <name type="scientific">Arundo donax</name>
    <name type="common">Giant reed</name>
    <name type="synonym">Donax arundinaceus</name>
    <dbReference type="NCBI Taxonomy" id="35708"/>
    <lineage>
        <taxon>Eukaryota</taxon>
        <taxon>Viridiplantae</taxon>
        <taxon>Streptophyta</taxon>
        <taxon>Embryophyta</taxon>
        <taxon>Tracheophyta</taxon>
        <taxon>Spermatophyta</taxon>
        <taxon>Magnoliopsida</taxon>
        <taxon>Liliopsida</taxon>
        <taxon>Poales</taxon>
        <taxon>Poaceae</taxon>
        <taxon>PACMAD clade</taxon>
        <taxon>Arundinoideae</taxon>
        <taxon>Arundineae</taxon>
        <taxon>Arundo</taxon>
    </lineage>
</organism>
<name>A0A0A9G272_ARUDO</name>
<feature type="compositionally biased region" description="Low complexity" evidence="1">
    <location>
        <begin position="9"/>
        <end position="22"/>
    </location>
</feature>
<feature type="region of interest" description="Disordered" evidence="1">
    <location>
        <begin position="1"/>
        <end position="22"/>
    </location>
</feature>
<evidence type="ECO:0000256" key="1">
    <source>
        <dbReference type="SAM" id="MobiDB-lite"/>
    </source>
</evidence>
<protein>
    <submittedName>
        <fullName evidence="2">Uncharacterized protein</fullName>
    </submittedName>
</protein>
<reference evidence="2" key="2">
    <citation type="journal article" date="2015" name="Data Brief">
        <title>Shoot transcriptome of the giant reed, Arundo donax.</title>
        <authorList>
            <person name="Barrero R.A."/>
            <person name="Guerrero F.D."/>
            <person name="Moolhuijzen P."/>
            <person name="Goolsby J.A."/>
            <person name="Tidwell J."/>
            <person name="Bellgard S.E."/>
            <person name="Bellgard M.I."/>
        </authorList>
    </citation>
    <scope>NUCLEOTIDE SEQUENCE</scope>
    <source>
        <tissue evidence="2">Shoot tissue taken approximately 20 cm above the soil surface</tissue>
    </source>
</reference>